<evidence type="ECO:0008006" key="3">
    <source>
        <dbReference type="Google" id="ProtNLM"/>
    </source>
</evidence>
<accession>A0AA39G0L4</accession>
<dbReference type="Proteomes" id="UP001168972">
    <property type="component" value="Unassembled WGS sequence"/>
</dbReference>
<gene>
    <name evidence="1" type="ORF">PV327_005052</name>
</gene>
<proteinExistence type="predicted"/>
<dbReference type="AlphaFoldDB" id="A0AA39G0L4"/>
<evidence type="ECO:0000313" key="1">
    <source>
        <dbReference type="EMBL" id="KAK0179287.1"/>
    </source>
</evidence>
<comment type="caution">
    <text evidence="1">The sequence shown here is derived from an EMBL/GenBank/DDBJ whole genome shotgun (WGS) entry which is preliminary data.</text>
</comment>
<reference evidence="1" key="1">
    <citation type="journal article" date="2023" name="bioRxiv">
        <title>Scaffold-level genome assemblies of two parasitoid biocontrol wasps reveal the parthenogenesis mechanism and an associated novel virus.</title>
        <authorList>
            <person name="Inwood S."/>
            <person name="Skelly J."/>
            <person name="Guhlin J."/>
            <person name="Harrop T."/>
            <person name="Goldson S."/>
            <person name="Dearden P."/>
        </authorList>
    </citation>
    <scope>NUCLEOTIDE SEQUENCE</scope>
    <source>
        <strain evidence="1">Lincoln</strain>
        <tissue evidence="1">Whole body</tissue>
    </source>
</reference>
<protein>
    <recommendedName>
        <fullName evidence="3">DUF4806 domain-containing protein</fullName>
    </recommendedName>
</protein>
<organism evidence="1 2">
    <name type="scientific">Microctonus hyperodae</name>
    <name type="common">Parasitoid wasp</name>
    <dbReference type="NCBI Taxonomy" id="165561"/>
    <lineage>
        <taxon>Eukaryota</taxon>
        <taxon>Metazoa</taxon>
        <taxon>Ecdysozoa</taxon>
        <taxon>Arthropoda</taxon>
        <taxon>Hexapoda</taxon>
        <taxon>Insecta</taxon>
        <taxon>Pterygota</taxon>
        <taxon>Neoptera</taxon>
        <taxon>Endopterygota</taxon>
        <taxon>Hymenoptera</taxon>
        <taxon>Apocrita</taxon>
        <taxon>Ichneumonoidea</taxon>
        <taxon>Braconidae</taxon>
        <taxon>Euphorinae</taxon>
        <taxon>Microctonus</taxon>
    </lineage>
</organism>
<dbReference type="EMBL" id="JAQQBR010000003">
    <property type="protein sequence ID" value="KAK0179287.1"/>
    <property type="molecule type" value="Genomic_DNA"/>
</dbReference>
<evidence type="ECO:0000313" key="2">
    <source>
        <dbReference type="Proteomes" id="UP001168972"/>
    </source>
</evidence>
<keyword evidence="2" id="KW-1185">Reference proteome</keyword>
<name>A0AA39G0L4_MICHY</name>
<reference evidence="1" key="2">
    <citation type="submission" date="2023-03" db="EMBL/GenBank/DDBJ databases">
        <authorList>
            <person name="Inwood S.N."/>
            <person name="Skelly J.G."/>
            <person name="Guhlin J."/>
            <person name="Harrop T.W.R."/>
            <person name="Goldson S.G."/>
            <person name="Dearden P.K."/>
        </authorList>
    </citation>
    <scope>NUCLEOTIDE SEQUENCE</scope>
    <source>
        <strain evidence="1">Lincoln</strain>
        <tissue evidence="1">Whole body</tissue>
    </source>
</reference>
<sequence>MSNYYYVQKYRALKRKREDSSTEYSSCSTDGIWETTPSSSLSSNKIIASSNSVEVSVNNIVDSVFGHTNESELNLIRNDECHNSLDNDFGGAFPSKNLSKNFTHPHKTKKLRMESTTSHAVMKFIDELNDDGEKLLDFVPVTWSKKTNTINFENDFKKENYEQGMRHLNRIHADSNIESTNKENLPKHPTIIEKITSNDACVILEGMKTRNNRKRNKSAYSLSDSSDDSMHLLKSKNLKKRRKRALAKIDYLSSEAEESSFVLPRIQKNKEKYEATLAAVKALIEKSEKNILNAVASVKKSLQHNFNKKIDHLVNNLNINYGLANIHTMDPMNDATKLEISIPITNMDDFIAFDSNLKENQEKLDIVKKFILMKVKSAGHFKKAIGSVMSAIMNKDVQLKYSAKGKIINGNGKKNFSSTNLFKIIEEGSSVMIYVSLLIREYALGRTKKTGLR</sequence>